<comment type="subunit">
    <text evidence="5">Homotetramer composed of a dimer of dimers.</text>
</comment>
<evidence type="ECO:0000256" key="5">
    <source>
        <dbReference type="PIRNR" id="PIRNR017269"/>
    </source>
</evidence>
<evidence type="ECO:0000259" key="7">
    <source>
        <dbReference type="Pfam" id="PF08704"/>
    </source>
</evidence>
<protein>
    <recommendedName>
        <fullName evidence="5">tRNA (adenine(58)-N(1))-methyltransferase TrmI</fullName>
        <ecNumber evidence="5">2.1.1.220</ecNumber>
    </recommendedName>
</protein>
<evidence type="ECO:0000256" key="1">
    <source>
        <dbReference type="ARBA" id="ARBA00022603"/>
    </source>
</evidence>
<dbReference type="Gene3D" id="3.40.50.150">
    <property type="entry name" value="Vaccinia Virus protein VP39"/>
    <property type="match status" value="1"/>
</dbReference>
<dbReference type="AlphaFoldDB" id="A0A7V3RHX3"/>
<accession>A0A7V3RHX3</accession>
<feature type="binding site" evidence="6">
    <location>
        <position position="158"/>
    </location>
    <ligand>
        <name>S-adenosyl-L-methionine</name>
        <dbReference type="ChEBI" id="CHEBI:59789"/>
    </ligand>
</feature>
<dbReference type="EMBL" id="DTOZ01000153">
    <property type="protein sequence ID" value="HGE78525.1"/>
    <property type="molecule type" value="Genomic_DNA"/>
</dbReference>
<evidence type="ECO:0000256" key="4">
    <source>
        <dbReference type="ARBA" id="ARBA00022694"/>
    </source>
</evidence>
<dbReference type="InterPro" id="IPR029063">
    <property type="entry name" value="SAM-dependent_MTases_sf"/>
</dbReference>
<dbReference type="InterPro" id="IPR049470">
    <property type="entry name" value="TRM61_C"/>
</dbReference>
<comment type="function">
    <text evidence="5">Catalyzes the S-adenosyl-L-methionine-dependent formation of N(1)-methyladenine at position 58 (m1A58) in tRNA.</text>
</comment>
<dbReference type="CDD" id="cd02440">
    <property type="entry name" value="AdoMet_MTases"/>
    <property type="match status" value="1"/>
</dbReference>
<dbReference type="Pfam" id="PF08704">
    <property type="entry name" value="GCD14"/>
    <property type="match status" value="1"/>
</dbReference>
<dbReference type="SUPFAM" id="SSF53335">
    <property type="entry name" value="S-adenosyl-L-methionine-dependent methyltransferases"/>
    <property type="match status" value="1"/>
</dbReference>
<feature type="binding site" evidence="6">
    <location>
        <position position="175"/>
    </location>
    <ligand>
        <name>S-adenosyl-L-methionine</name>
        <dbReference type="ChEBI" id="CHEBI:59789"/>
    </ligand>
</feature>
<sequence>MSENLIREGDFVYIYLDEKRQYLLQIAPKGKLSTDLGDIKIDELINKEFGYIGKTHLGKNFYCLKPTISDLMLKIKRKTTIVYPKDLGYLLFETTIGPGSKVIEVGTGSGALTLFLSKIVAPDGVVYSYERNEEFLENAKRNIQKIKNKARVEFYYCDPALEGFSQTDVDAIFIDVPEPWEIVPKAFVALKNGYHLVSWCPNIEQVKRTVESLQKNGFVRIKVNEIIQREILVRERGVRPKERGITHTAYLIRASKCQELYSK</sequence>
<dbReference type="EC" id="2.1.1.220" evidence="5"/>
<evidence type="ECO:0000313" key="8">
    <source>
        <dbReference type="EMBL" id="HGE78525.1"/>
    </source>
</evidence>
<dbReference type="GO" id="GO:0160107">
    <property type="term" value="F:tRNA (adenine(58)-N1)-methyltransferase activity"/>
    <property type="evidence" value="ECO:0007669"/>
    <property type="project" value="UniProtKB-EC"/>
</dbReference>
<dbReference type="PROSITE" id="PS51620">
    <property type="entry name" value="SAM_TRM61"/>
    <property type="match status" value="1"/>
</dbReference>
<organism evidence="8">
    <name type="scientific">candidate division WOR-3 bacterium</name>
    <dbReference type="NCBI Taxonomy" id="2052148"/>
    <lineage>
        <taxon>Bacteria</taxon>
        <taxon>Bacteria division WOR-3</taxon>
    </lineage>
</organism>
<keyword evidence="3 5" id="KW-0949">S-adenosyl-L-methionine</keyword>
<reference evidence="8" key="1">
    <citation type="journal article" date="2020" name="mSystems">
        <title>Genome- and Community-Level Interaction Insights into Carbon Utilization and Element Cycling Functions of Hydrothermarchaeota in Hydrothermal Sediment.</title>
        <authorList>
            <person name="Zhou Z."/>
            <person name="Liu Y."/>
            <person name="Xu W."/>
            <person name="Pan J."/>
            <person name="Luo Z.H."/>
            <person name="Li M."/>
        </authorList>
    </citation>
    <scope>NUCLEOTIDE SEQUENCE [LARGE SCALE GENOMIC DNA]</scope>
    <source>
        <strain evidence="8">SpSt-961</strain>
    </source>
</reference>
<comment type="caution">
    <text evidence="8">The sequence shown here is derived from an EMBL/GenBank/DDBJ whole genome shotgun (WGS) entry which is preliminary data.</text>
</comment>
<comment type="similarity">
    <text evidence="5">Belongs to the class I-like SAM-binding methyltransferase superfamily. TRM61 family.</text>
</comment>
<feature type="binding site" evidence="6">
    <location>
        <begin position="109"/>
        <end position="112"/>
    </location>
    <ligand>
        <name>S-adenosyl-L-methionine</name>
        <dbReference type="ChEBI" id="CHEBI:59789"/>
    </ligand>
</feature>
<feature type="binding site" evidence="6">
    <location>
        <position position="130"/>
    </location>
    <ligand>
        <name>S-adenosyl-L-methionine</name>
        <dbReference type="ChEBI" id="CHEBI:59789"/>
    </ligand>
</feature>
<dbReference type="GO" id="GO:0031515">
    <property type="term" value="C:tRNA (m1A) methyltransferase complex"/>
    <property type="evidence" value="ECO:0007669"/>
    <property type="project" value="UniProtKB-UniRule"/>
</dbReference>
<gene>
    <name evidence="8" type="ORF">ENX68_05960</name>
</gene>
<dbReference type="PIRSF" id="PIRSF017269">
    <property type="entry name" value="GCD14"/>
    <property type="match status" value="1"/>
</dbReference>
<dbReference type="PANTHER" id="PTHR12133">
    <property type="entry name" value="TRNA (ADENINE(58)-N(1))-METHYLTRANSFERASE"/>
    <property type="match status" value="1"/>
</dbReference>
<comment type="catalytic activity">
    <reaction evidence="5">
        <text>adenosine(58) in tRNA + S-adenosyl-L-methionine = N(1)-methyladenosine(58) in tRNA + S-adenosyl-L-homocysteine + H(+)</text>
        <dbReference type="Rhea" id="RHEA:43152"/>
        <dbReference type="Rhea" id="RHEA-COMP:10365"/>
        <dbReference type="Rhea" id="RHEA-COMP:10366"/>
        <dbReference type="ChEBI" id="CHEBI:15378"/>
        <dbReference type="ChEBI" id="CHEBI:57856"/>
        <dbReference type="ChEBI" id="CHEBI:59789"/>
        <dbReference type="ChEBI" id="CHEBI:74411"/>
        <dbReference type="ChEBI" id="CHEBI:74491"/>
        <dbReference type="EC" id="2.1.1.220"/>
    </reaction>
</comment>
<keyword evidence="4 5" id="KW-0819">tRNA processing</keyword>
<dbReference type="PANTHER" id="PTHR12133:SF1">
    <property type="entry name" value="TRNA (ADENINE(58)-N(1))-METHYLTRANSFERASE, MITOCHONDRIAL"/>
    <property type="match status" value="1"/>
</dbReference>
<feature type="domain" description="tRNA (adenine(58)-N(1))-methyltransferase catalytic subunit TRM61 C-terminal" evidence="7">
    <location>
        <begin position="61"/>
        <end position="243"/>
    </location>
</feature>
<dbReference type="Gene3D" id="3.10.330.20">
    <property type="match status" value="1"/>
</dbReference>
<proteinExistence type="inferred from homology"/>
<evidence type="ECO:0000256" key="2">
    <source>
        <dbReference type="ARBA" id="ARBA00022679"/>
    </source>
</evidence>
<dbReference type="InterPro" id="IPR014816">
    <property type="entry name" value="tRNA_MeTrfase_Gcd14"/>
</dbReference>
<keyword evidence="1 5" id="KW-0489">Methyltransferase</keyword>
<evidence type="ECO:0000256" key="6">
    <source>
        <dbReference type="PIRSR" id="PIRSR017269-1"/>
    </source>
</evidence>
<name>A0A7V3RHX3_UNCW3</name>
<dbReference type="GO" id="GO:0030488">
    <property type="term" value="P:tRNA methylation"/>
    <property type="evidence" value="ECO:0007669"/>
    <property type="project" value="InterPro"/>
</dbReference>
<evidence type="ECO:0000256" key="3">
    <source>
        <dbReference type="ARBA" id="ARBA00022691"/>
    </source>
</evidence>
<keyword evidence="2 5" id="KW-0808">Transferase</keyword>